<dbReference type="EMBL" id="PJQM01007822">
    <property type="protein sequence ID" value="RCH77680.1"/>
    <property type="molecule type" value="Genomic_DNA"/>
</dbReference>
<feature type="compositionally biased region" description="Basic and acidic residues" evidence="1">
    <location>
        <begin position="14"/>
        <end position="24"/>
    </location>
</feature>
<feature type="region of interest" description="Disordered" evidence="1">
    <location>
        <begin position="1"/>
        <end position="24"/>
    </location>
</feature>
<sequence>AHRLEAGATQLETTELRRKTDRAETRGQTSNIKTYFETVIGIYLWTSGGYSNIKL</sequence>
<gene>
    <name evidence="2" type="ORF">CU098_006590</name>
</gene>
<dbReference type="AlphaFoldDB" id="A0A367IJ37"/>
<proteinExistence type="predicted"/>
<comment type="caution">
    <text evidence="2">The sequence shown here is derived from an EMBL/GenBank/DDBJ whole genome shotgun (WGS) entry which is preliminary data.</text>
</comment>
<feature type="non-terminal residue" evidence="2">
    <location>
        <position position="55"/>
    </location>
</feature>
<evidence type="ECO:0000313" key="3">
    <source>
        <dbReference type="Proteomes" id="UP000253551"/>
    </source>
</evidence>
<reference evidence="2 3" key="1">
    <citation type="journal article" date="2018" name="G3 (Bethesda)">
        <title>Phylogenetic and Phylogenomic Definition of Rhizopus Species.</title>
        <authorList>
            <person name="Gryganskyi A.P."/>
            <person name="Golan J."/>
            <person name="Dolatabadi S."/>
            <person name="Mondo S."/>
            <person name="Robb S."/>
            <person name="Idnurm A."/>
            <person name="Muszewska A."/>
            <person name="Steczkiewicz K."/>
            <person name="Masonjones S."/>
            <person name="Liao H.L."/>
            <person name="Gajdeczka M.T."/>
            <person name="Anike F."/>
            <person name="Vuek A."/>
            <person name="Anishchenko I.M."/>
            <person name="Voigt K."/>
            <person name="de Hoog G.S."/>
            <person name="Smith M.E."/>
            <person name="Heitman J."/>
            <person name="Vilgalys R."/>
            <person name="Stajich J.E."/>
        </authorList>
    </citation>
    <scope>NUCLEOTIDE SEQUENCE [LARGE SCALE GENOMIC DNA]</scope>
    <source>
        <strain evidence="2 3">LSU 92-RS-03</strain>
    </source>
</reference>
<keyword evidence="3" id="KW-1185">Reference proteome</keyword>
<organism evidence="2 3">
    <name type="scientific">Rhizopus stolonifer</name>
    <name type="common">Rhizopus nigricans</name>
    <dbReference type="NCBI Taxonomy" id="4846"/>
    <lineage>
        <taxon>Eukaryota</taxon>
        <taxon>Fungi</taxon>
        <taxon>Fungi incertae sedis</taxon>
        <taxon>Mucoromycota</taxon>
        <taxon>Mucoromycotina</taxon>
        <taxon>Mucoromycetes</taxon>
        <taxon>Mucorales</taxon>
        <taxon>Mucorineae</taxon>
        <taxon>Rhizopodaceae</taxon>
        <taxon>Rhizopus</taxon>
    </lineage>
</organism>
<dbReference type="Proteomes" id="UP000253551">
    <property type="component" value="Unassembled WGS sequence"/>
</dbReference>
<name>A0A367IJ37_RHIST</name>
<protein>
    <submittedName>
        <fullName evidence="2">Uncharacterized protein</fullName>
    </submittedName>
</protein>
<evidence type="ECO:0000256" key="1">
    <source>
        <dbReference type="SAM" id="MobiDB-lite"/>
    </source>
</evidence>
<feature type="non-terminal residue" evidence="2">
    <location>
        <position position="1"/>
    </location>
</feature>
<evidence type="ECO:0000313" key="2">
    <source>
        <dbReference type="EMBL" id="RCH77680.1"/>
    </source>
</evidence>
<accession>A0A367IJ37</accession>